<evidence type="ECO:0000313" key="2">
    <source>
        <dbReference type="EMBL" id="KAK3700409.1"/>
    </source>
</evidence>
<dbReference type="EMBL" id="JAWDGP010007915">
    <property type="protein sequence ID" value="KAK3700409.1"/>
    <property type="molecule type" value="Genomic_DNA"/>
</dbReference>
<gene>
    <name evidence="2" type="ORF">RRG08_061686</name>
</gene>
<reference evidence="2" key="1">
    <citation type="journal article" date="2023" name="G3 (Bethesda)">
        <title>A reference genome for the long-term kleptoplast-retaining sea slug Elysia crispata morphotype clarki.</title>
        <authorList>
            <person name="Eastman K.E."/>
            <person name="Pendleton A.L."/>
            <person name="Shaikh M.A."/>
            <person name="Suttiyut T."/>
            <person name="Ogas R."/>
            <person name="Tomko P."/>
            <person name="Gavelis G."/>
            <person name="Widhalm J.R."/>
            <person name="Wisecaver J.H."/>
        </authorList>
    </citation>
    <scope>NUCLEOTIDE SEQUENCE</scope>
    <source>
        <strain evidence="2">ECLA1</strain>
    </source>
</reference>
<protein>
    <submittedName>
        <fullName evidence="2">Uncharacterized protein</fullName>
    </submittedName>
</protein>
<dbReference type="Proteomes" id="UP001283361">
    <property type="component" value="Unassembled WGS sequence"/>
</dbReference>
<feature type="non-terminal residue" evidence="2">
    <location>
        <position position="1"/>
    </location>
</feature>
<dbReference type="AlphaFoldDB" id="A0AAE0XNT1"/>
<proteinExistence type="predicted"/>
<evidence type="ECO:0000313" key="3">
    <source>
        <dbReference type="Proteomes" id="UP001283361"/>
    </source>
</evidence>
<feature type="compositionally biased region" description="Basic and acidic residues" evidence="1">
    <location>
        <begin position="41"/>
        <end position="50"/>
    </location>
</feature>
<feature type="region of interest" description="Disordered" evidence="1">
    <location>
        <begin position="27"/>
        <end position="50"/>
    </location>
</feature>
<comment type="caution">
    <text evidence="2">The sequence shown here is derived from an EMBL/GenBank/DDBJ whole genome shotgun (WGS) entry which is preliminary data.</text>
</comment>
<accession>A0AAE0XNT1</accession>
<organism evidence="2 3">
    <name type="scientific">Elysia crispata</name>
    <name type="common">lettuce slug</name>
    <dbReference type="NCBI Taxonomy" id="231223"/>
    <lineage>
        <taxon>Eukaryota</taxon>
        <taxon>Metazoa</taxon>
        <taxon>Spiralia</taxon>
        <taxon>Lophotrochozoa</taxon>
        <taxon>Mollusca</taxon>
        <taxon>Gastropoda</taxon>
        <taxon>Heterobranchia</taxon>
        <taxon>Euthyneura</taxon>
        <taxon>Panpulmonata</taxon>
        <taxon>Sacoglossa</taxon>
        <taxon>Placobranchoidea</taxon>
        <taxon>Plakobranchidae</taxon>
        <taxon>Elysia</taxon>
    </lineage>
</organism>
<keyword evidence="3" id="KW-1185">Reference proteome</keyword>
<sequence length="50" mass="5317">NSSLSVQLRLAGKVASHIRRYPGSIGCNATLETSSRQPTVGDKRSSSTNQ</sequence>
<evidence type="ECO:0000256" key="1">
    <source>
        <dbReference type="SAM" id="MobiDB-lite"/>
    </source>
</evidence>
<name>A0AAE0XNT1_9GAST</name>